<feature type="region of interest" description="Disordered" evidence="7">
    <location>
        <begin position="410"/>
        <end position="551"/>
    </location>
</feature>
<dbReference type="PANTHER" id="PTHR48024:SF56">
    <property type="entry name" value="HETEROGENEOUS NUCLEAR RIBONUCLEOPROTEIN A0"/>
    <property type="match status" value="1"/>
</dbReference>
<dbReference type="GO" id="GO:0003723">
    <property type="term" value="F:RNA binding"/>
    <property type="evidence" value="ECO:0007669"/>
    <property type="project" value="UniProtKB-UniRule"/>
</dbReference>
<evidence type="ECO:0000313" key="11">
    <source>
        <dbReference type="Proteomes" id="UP001209570"/>
    </source>
</evidence>
<feature type="compositionally biased region" description="Acidic residues" evidence="7">
    <location>
        <begin position="161"/>
        <end position="174"/>
    </location>
</feature>
<dbReference type="SMART" id="SM00356">
    <property type="entry name" value="ZnF_C3H1"/>
    <property type="match status" value="4"/>
</dbReference>
<feature type="domain" description="RRM" evidence="8">
    <location>
        <begin position="7"/>
        <end position="85"/>
    </location>
</feature>
<feature type="compositionally biased region" description="Basic and acidic residues" evidence="7">
    <location>
        <begin position="272"/>
        <end position="298"/>
    </location>
</feature>
<feature type="compositionally biased region" description="Basic and acidic residues" evidence="7">
    <location>
        <begin position="312"/>
        <end position="330"/>
    </location>
</feature>
<sequence>MRSNDSLKVIVVGVAKSVDDAGLADLFSSYGGVADAKIVRDNATNTSRGFGFVTFTAQSAMERAIREMDKKQIEGRTLNVRPLQPKDKYQAKKAPAGSSETDGKRPCWMLRKGKCTKGDACPFSHDVKSGDVGSCFEFVQNGVCKRGDKCKFYHPPTKSENDDDDDDDSAEEEAAAAPAPAKKLKDDKTQAKKKDEKAPAKAKTTSSETKSSSESKTGGEADGKKPRVCFAFQKGRCHRGKKCLYLHEKLDVPDAPERAPQTTVDKVGGFEVVKEQTESGKKRRRPSEDGAEKEEIVPKKSKSVIKDTPAAENEKKDAGNEIVEEAKTAESAEGDTVPEKKVHTGPKPVCRHFLKGRCKRGKICFFLHERPRRQEKVVEEVKAVKEEEEEENEDPAPLQALADHVAAFMASLPQSATTTPMKSEPNSVAPKSSTGSQKKRKADEIEAVSVKEEETEEQFEIVPKTADKPIRVKAEKIDMGAAFDGASDDEDDDEDDDERSATKGPGSKKRKLNKEEMRANREKLRQERRAKRSAKKAAVARLRSSGEVDLS</sequence>
<feature type="region of interest" description="Disordered" evidence="7">
    <location>
        <begin position="253"/>
        <end position="351"/>
    </location>
</feature>
<evidence type="ECO:0000313" key="10">
    <source>
        <dbReference type="EMBL" id="KAJ0395440.1"/>
    </source>
</evidence>
<evidence type="ECO:0000256" key="7">
    <source>
        <dbReference type="SAM" id="MobiDB-lite"/>
    </source>
</evidence>
<evidence type="ECO:0000256" key="2">
    <source>
        <dbReference type="ARBA" id="ARBA00022771"/>
    </source>
</evidence>
<dbReference type="SMART" id="SM00360">
    <property type="entry name" value="RRM"/>
    <property type="match status" value="1"/>
</dbReference>
<dbReference type="GO" id="GO:0008270">
    <property type="term" value="F:zinc ion binding"/>
    <property type="evidence" value="ECO:0007669"/>
    <property type="project" value="UniProtKB-KW"/>
</dbReference>
<feature type="domain" description="C3H1-type" evidence="9">
    <location>
        <begin position="344"/>
        <end position="371"/>
    </location>
</feature>
<dbReference type="PROSITE" id="PS50103">
    <property type="entry name" value="ZF_C3H1"/>
    <property type="match status" value="4"/>
</dbReference>
<feature type="zinc finger region" description="C3H1-type" evidence="6">
    <location>
        <begin position="344"/>
        <end position="371"/>
    </location>
</feature>
<organism evidence="10 11">
    <name type="scientific">Pythium insidiosum</name>
    <name type="common">Pythiosis disease agent</name>
    <dbReference type="NCBI Taxonomy" id="114742"/>
    <lineage>
        <taxon>Eukaryota</taxon>
        <taxon>Sar</taxon>
        <taxon>Stramenopiles</taxon>
        <taxon>Oomycota</taxon>
        <taxon>Peronosporomycetes</taxon>
        <taxon>Pythiales</taxon>
        <taxon>Pythiaceae</taxon>
        <taxon>Pythium</taxon>
    </lineage>
</organism>
<feature type="compositionally biased region" description="Acidic residues" evidence="7">
    <location>
        <begin position="486"/>
        <end position="498"/>
    </location>
</feature>
<dbReference type="InterPro" id="IPR000504">
    <property type="entry name" value="RRM_dom"/>
</dbReference>
<proteinExistence type="predicted"/>
<dbReference type="InterPro" id="IPR000571">
    <property type="entry name" value="Znf_CCCH"/>
</dbReference>
<feature type="zinc finger region" description="C3H1-type" evidence="6">
    <location>
        <begin position="223"/>
        <end position="250"/>
    </location>
</feature>
<dbReference type="Gene3D" id="3.30.70.330">
    <property type="match status" value="1"/>
</dbReference>
<keyword evidence="11" id="KW-1185">Reference proteome</keyword>
<feature type="compositionally biased region" description="Low complexity" evidence="7">
    <location>
        <begin position="201"/>
        <end position="210"/>
    </location>
</feature>
<dbReference type="Proteomes" id="UP001209570">
    <property type="component" value="Unassembled WGS sequence"/>
</dbReference>
<feature type="compositionally biased region" description="Basic and acidic residues" evidence="7">
    <location>
        <begin position="513"/>
        <end position="527"/>
    </location>
</feature>
<dbReference type="InterPro" id="IPR035979">
    <property type="entry name" value="RBD_domain_sf"/>
</dbReference>
<dbReference type="SUPFAM" id="SSF54928">
    <property type="entry name" value="RNA-binding domain, RBD"/>
    <property type="match status" value="1"/>
</dbReference>
<feature type="zinc finger region" description="C3H1-type" evidence="6">
    <location>
        <begin position="101"/>
        <end position="128"/>
    </location>
</feature>
<dbReference type="Pfam" id="PF00642">
    <property type="entry name" value="zf-CCCH"/>
    <property type="match status" value="1"/>
</dbReference>
<feature type="compositionally biased region" description="Low complexity" evidence="7">
    <location>
        <begin position="536"/>
        <end position="545"/>
    </location>
</feature>
<dbReference type="PROSITE" id="PS50102">
    <property type="entry name" value="RRM"/>
    <property type="match status" value="1"/>
</dbReference>
<reference evidence="10" key="1">
    <citation type="submission" date="2021-12" db="EMBL/GenBank/DDBJ databases">
        <title>Prjna785345.</title>
        <authorList>
            <person name="Rujirawat T."/>
            <person name="Krajaejun T."/>
        </authorList>
    </citation>
    <scope>NUCLEOTIDE SEQUENCE</scope>
    <source>
        <strain evidence="10">Pi057C3</strain>
    </source>
</reference>
<dbReference type="EMBL" id="JAKCXM010000345">
    <property type="protein sequence ID" value="KAJ0395440.1"/>
    <property type="molecule type" value="Genomic_DNA"/>
</dbReference>
<feature type="compositionally biased region" description="Basic and acidic residues" evidence="7">
    <location>
        <begin position="211"/>
        <end position="225"/>
    </location>
</feature>
<protein>
    <submittedName>
        <fullName evidence="10">Uncharacterized protein</fullName>
    </submittedName>
</protein>
<name>A0AAD5Q7G9_PYTIN</name>
<feature type="domain" description="C3H1-type" evidence="9">
    <location>
        <begin position="101"/>
        <end position="128"/>
    </location>
</feature>
<evidence type="ECO:0000256" key="1">
    <source>
        <dbReference type="ARBA" id="ARBA00022723"/>
    </source>
</evidence>
<feature type="compositionally biased region" description="Basic and acidic residues" evidence="7">
    <location>
        <begin position="465"/>
        <end position="478"/>
    </location>
</feature>
<dbReference type="PANTHER" id="PTHR48024">
    <property type="entry name" value="GEO13361P1-RELATED"/>
    <property type="match status" value="1"/>
</dbReference>
<feature type="compositionally biased region" description="Polar residues" evidence="7">
    <location>
        <begin position="412"/>
        <end position="436"/>
    </location>
</feature>
<feature type="compositionally biased region" description="Basic and acidic residues" evidence="7">
    <location>
        <begin position="441"/>
        <end position="452"/>
    </location>
</feature>
<feature type="compositionally biased region" description="Basic and acidic residues" evidence="7">
    <location>
        <begin position="183"/>
        <end position="199"/>
    </location>
</feature>
<keyword evidence="1 6" id="KW-0479">Metal-binding</keyword>
<keyword evidence="2 6" id="KW-0863">Zinc-finger</keyword>
<dbReference type="Pfam" id="PF00076">
    <property type="entry name" value="RRM_1"/>
    <property type="match status" value="1"/>
</dbReference>
<evidence type="ECO:0000256" key="4">
    <source>
        <dbReference type="ARBA" id="ARBA00022884"/>
    </source>
</evidence>
<feature type="region of interest" description="Disordered" evidence="7">
    <location>
        <begin position="155"/>
        <end position="225"/>
    </location>
</feature>
<accession>A0AAD5Q7G9</accession>
<keyword evidence="4 5" id="KW-0694">RNA-binding</keyword>
<dbReference type="SUPFAM" id="SSF90229">
    <property type="entry name" value="CCCH zinc finger"/>
    <property type="match status" value="2"/>
</dbReference>
<dbReference type="Gene3D" id="4.10.1000.10">
    <property type="entry name" value="Zinc finger, CCCH-type"/>
    <property type="match status" value="3"/>
</dbReference>
<feature type="domain" description="C3H1-type" evidence="9">
    <location>
        <begin position="129"/>
        <end position="157"/>
    </location>
</feature>
<feature type="domain" description="C3H1-type" evidence="9">
    <location>
        <begin position="223"/>
        <end position="250"/>
    </location>
</feature>
<feature type="zinc finger region" description="C3H1-type" evidence="6">
    <location>
        <begin position="129"/>
        <end position="157"/>
    </location>
</feature>
<evidence type="ECO:0000256" key="5">
    <source>
        <dbReference type="PROSITE-ProRule" id="PRU00176"/>
    </source>
</evidence>
<gene>
    <name evidence="10" type="ORF">P43SY_007765</name>
</gene>
<dbReference type="InterPro" id="IPR012677">
    <property type="entry name" value="Nucleotide-bd_a/b_plait_sf"/>
</dbReference>
<evidence type="ECO:0000256" key="3">
    <source>
        <dbReference type="ARBA" id="ARBA00022833"/>
    </source>
</evidence>
<dbReference type="InterPro" id="IPR036855">
    <property type="entry name" value="Znf_CCCH_sf"/>
</dbReference>
<dbReference type="AlphaFoldDB" id="A0AAD5Q7G9"/>
<feature type="region of interest" description="Disordered" evidence="7">
    <location>
        <begin position="76"/>
        <end position="105"/>
    </location>
</feature>
<dbReference type="InterPro" id="IPR050886">
    <property type="entry name" value="RNA-binding_reg"/>
</dbReference>
<keyword evidence="3 6" id="KW-0862">Zinc</keyword>
<comment type="caution">
    <text evidence="10">The sequence shown here is derived from an EMBL/GenBank/DDBJ whole genome shotgun (WGS) entry which is preliminary data.</text>
</comment>
<evidence type="ECO:0000259" key="8">
    <source>
        <dbReference type="PROSITE" id="PS50102"/>
    </source>
</evidence>
<evidence type="ECO:0000259" key="9">
    <source>
        <dbReference type="PROSITE" id="PS50103"/>
    </source>
</evidence>
<evidence type="ECO:0000256" key="6">
    <source>
        <dbReference type="PROSITE-ProRule" id="PRU00723"/>
    </source>
</evidence>